<name>A0ACC1Y1Y2_MELAZ</name>
<evidence type="ECO:0000313" key="1">
    <source>
        <dbReference type="EMBL" id="KAJ4717500.1"/>
    </source>
</evidence>
<comment type="caution">
    <text evidence="1">The sequence shown here is derived from an EMBL/GenBank/DDBJ whole genome shotgun (WGS) entry which is preliminary data.</text>
</comment>
<organism evidence="1 2">
    <name type="scientific">Melia azedarach</name>
    <name type="common">Chinaberry tree</name>
    <dbReference type="NCBI Taxonomy" id="155640"/>
    <lineage>
        <taxon>Eukaryota</taxon>
        <taxon>Viridiplantae</taxon>
        <taxon>Streptophyta</taxon>
        <taxon>Embryophyta</taxon>
        <taxon>Tracheophyta</taxon>
        <taxon>Spermatophyta</taxon>
        <taxon>Magnoliopsida</taxon>
        <taxon>eudicotyledons</taxon>
        <taxon>Gunneridae</taxon>
        <taxon>Pentapetalae</taxon>
        <taxon>rosids</taxon>
        <taxon>malvids</taxon>
        <taxon>Sapindales</taxon>
        <taxon>Meliaceae</taxon>
        <taxon>Melia</taxon>
    </lineage>
</organism>
<sequence>MAEVCTSLDSNPVTKVVKSVFRSIKQEISYVFKYQSYMEDLKSEVQQLRHQRETEQLRVERAKRQADKIHMDVDEWLIQGNEFMLNEFIKQIGKKAVKAAKTGSVLLGKGFTDVSYNPGPQRTASMYVVRDYEDFDSRESIVQEIMESLKDVNVNRIGCMEWVVPGIGQYENELDRARRLRNRLKKGKRVLVILDNIWAKPDFEAIGIPLENDRKKGALHKEDCKEINGDDQRLYKILLTSRSLDILRNDMNIEKNFKVETLISWRSRKSVLEDCG</sequence>
<dbReference type="Proteomes" id="UP001164539">
    <property type="component" value="Chromosome 6"/>
</dbReference>
<evidence type="ECO:0000313" key="2">
    <source>
        <dbReference type="Proteomes" id="UP001164539"/>
    </source>
</evidence>
<dbReference type="EMBL" id="CM051399">
    <property type="protein sequence ID" value="KAJ4717500.1"/>
    <property type="molecule type" value="Genomic_DNA"/>
</dbReference>
<protein>
    <submittedName>
        <fullName evidence="1">Disease resistance protein</fullName>
    </submittedName>
</protein>
<accession>A0ACC1Y1Y2</accession>
<gene>
    <name evidence="1" type="ORF">OWV82_012366</name>
</gene>
<proteinExistence type="predicted"/>
<reference evidence="1 2" key="1">
    <citation type="journal article" date="2023" name="Science">
        <title>Complex scaffold remodeling in plant triterpene biosynthesis.</title>
        <authorList>
            <person name="De La Pena R."/>
            <person name="Hodgson H."/>
            <person name="Liu J.C."/>
            <person name="Stephenson M.J."/>
            <person name="Martin A.C."/>
            <person name="Owen C."/>
            <person name="Harkess A."/>
            <person name="Leebens-Mack J."/>
            <person name="Jimenez L.E."/>
            <person name="Osbourn A."/>
            <person name="Sattely E.S."/>
        </authorList>
    </citation>
    <scope>NUCLEOTIDE SEQUENCE [LARGE SCALE GENOMIC DNA]</scope>
    <source>
        <strain evidence="2">cv. JPN11</strain>
        <tissue evidence="1">Leaf</tissue>
    </source>
</reference>
<keyword evidence="2" id="KW-1185">Reference proteome</keyword>